<gene>
    <name evidence="2" type="ORF">PUNSTDRAFT_75385</name>
</gene>
<dbReference type="GeneID" id="18885574"/>
<dbReference type="eggNOG" id="ENOG502SRFY">
    <property type="taxonomic scope" value="Eukaryota"/>
</dbReference>
<sequence length="298" mass="33983">MPRIDANPHEQVAPNFAGAAFTACRRSMSNQDGLTDEQAAQALLDAWTNDINQEKAAWDRQVEEDREAARLAEKERLEREAAEKAEEEKEAAKSRPKVPIHIKDRMVGHESAPSTDNKALKKLRAYKYIELWFFGAEGRRRATEDALSSGDDALYLARDGDGVALRQAAPSRIAKHCIPDRELTWREFSIAKTGLLEDMARVGWPKAIVQDFVDFFFAIDNHPSRFEGPHGDPCLLLYQEEVRKLWHLDYERNPAEIFNPAIFNNEQLQRITRKYLNVQASEANYACVISSCDCEHPR</sequence>
<dbReference type="OrthoDB" id="2688210at2759"/>
<name>R7S5P0_PUNST</name>
<proteinExistence type="predicted"/>
<feature type="compositionally biased region" description="Basic and acidic residues" evidence="1">
    <location>
        <begin position="77"/>
        <end position="93"/>
    </location>
</feature>
<protein>
    <submittedName>
        <fullName evidence="2">Uncharacterized protein</fullName>
    </submittedName>
</protein>
<organism evidence="2 3">
    <name type="scientific">Punctularia strigosozonata (strain HHB-11173)</name>
    <name type="common">White-rot fungus</name>
    <dbReference type="NCBI Taxonomy" id="741275"/>
    <lineage>
        <taxon>Eukaryota</taxon>
        <taxon>Fungi</taxon>
        <taxon>Dikarya</taxon>
        <taxon>Basidiomycota</taxon>
        <taxon>Agaricomycotina</taxon>
        <taxon>Agaricomycetes</taxon>
        <taxon>Corticiales</taxon>
        <taxon>Punctulariaceae</taxon>
        <taxon>Punctularia</taxon>
    </lineage>
</organism>
<dbReference type="HOGENOM" id="CLU_052398_1_0_1"/>
<dbReference type="RefSeq" id="XP_007387724.1">
    <property type="nucleotide sequence ID" value="XM_007387662.1"/>
</dbReference>
<reference evidence="3" key="1">
    <citation type="journal article" date="2012" name="Science">
        <title>The Paleozoic origin of enzymatic lignin decomposition reconstructed from 31 fungal genomes.</title>
        <authorList>
            <person name="Floudas D."/>
            <person name="Binder M."/>
            <person name="Riley R."/>
            <person name="Barry K."/>
            <person name="Blanchette R.A."/>
            <person name="Henrissat B."/>
            <person name="Martinez A.T."/>
            <person name="Otillar R."/>
            <person name="Spatafora J.W."/>
            <person name="Yadav J.S."/>
            <person name="Aerts A."/>
            <person name="Benoit I."/>
            <person name="Boyd A."/>
            <person name="Carlson A."/>
            <person name="Copeland A."/>
            <person name="Coutinho P.M."/>
            <person name="de Vries R.P."/>
            <person name="Ferreira P."/>
            <person name="Findley K."/>
            <person name="Foster B."/>
            <person name="Gaskell J."/>
            <person name="Glotzer D."/>
            <person name="Gorecki P."/>
            <person name="Heitman J."/>
            <person name="Hesse C."/>
            <person name="Hori C."/>
            <person name="Igarashi K."/>
            <person name="Jurgens J.A."/>
            <person name="Kallen N."/>
            <person name="Kersten P."/>
            <person name="Kohler A."/>
            <person name="Kuees U."/>
            <person name="Kumar T.K.A."/>
            <person name="Kuo A."/>
            <person name="LaButti K."/>
            <person name="Larrondo L.F."/>
            <person name="Lindquist E."/>
            <person name="Ling A."/>
            <person name="Lombard V."/>
            <person name="Lucas S."/>
            <person name="Lundell T."/>
            <person name="Martin R."/>
            <person name="McLaughlin D.J."/>
            <person name="Morgenstern I."/>
            <person name="Morin E."/>
            <person name="Murat C."/>
            <person name="Nagy L.G."/>
            <person name="Nolan M."/>
            <person name="Ohm R.A."/>
            <person name="Patyshakuliyeva A."/>
            <person name="Rokas A."/>
            <person name="Ruiz-Duenas F.J."/>
            <person name="Sabat G."/>
            <person name="Salamov A."/>
            <person name="Samejima M."/>
            <person name="Schmutz J."/>
            <person name="Slot J.C."/>
            <person name="St John F."/>
            <person name="Stenlid J."/>
            <person name="Sun H."/>
            <person name="Sun S."/>
            <person name="Syed K."/>
            <person name="Tsang A."/>
            <person name="Wiebenga A."/>
            <person name="Young D."/>
            <person name="Pisabarro A."/>
            <person name="Eastwood D.C."/>
            <person name="Martin F."/>
            <person name="Cullen D."/>
            <person name="Grigoriev I.V."/>
            <person name="Hibbett D.S."/>
        </authorList>
    </citation>
    <scope>NUCLEOTIDE SEQUENCE [LARGE SCALE GENOMIC DNA]</scope>
    <source>
        <strain evidence="3">HHB-11173 SS5</strain>
    </source>
</reference>
<feature type="region of interest" description="Disordered" evidence="1">
    <location>
        <begin position="77"/>
        <end position="96"/>
    </location>
</feature>
<evidence type="ECO:0000256" key="1">
    <source>
        <dbReference type="SAM" id="MobiDB-lite"/>
    </source>
</evidence>
<dbReference type="PROSITE" id="PS51257">
    <property type="entry name" value="PROKAR_LIPOPROTEIN"/>
    <property type="match status" value="1"/>
</dbReference>
<keyword evidence="3" id="KW-1185">Reference proteome</keyword>
<dbReference type="AlphaFoldDB" id="R7S5P0"/>
<dbReference type="OMA" id="WNIENDA"/>
<dbReference type="EMBL" id="JH687552">
    <property type="protein sequence ID" value="EIN04801.1"/>
    <property type="molecule type" value="Genomic_DNA"/>
</dbReference>
<evidence type="ECO:0000313" key="2">
    <source>
        <dbReference type="EMBL" id="EIN04801.1"/>
    </source>
</evidence>
<dbReference type="KEGG" id="psq:PUNSTDRAFT_75385"/>
<dbReference type="Proteomes" id="UP000054196">
    <property type="component" value="Unassembled WGS sequence"/>
</dbReference>
<evidence type="ECO:0000313" key="3">
    <source>
        <dbReference type="Proteomes" id="UP000054196"/>
    </source>
</evidence>
<accession>R7S5P0</accession>